<organism evidence="1 2">
    <name type="scientific">Actinomadura montaniterrae</name>
    <dbReference type="NCBI Taxonomy" id="1803903"/>
    <lineage>
        <taxon>Bacteria</taxon>
        <taxon>Bacillati</taxon>
        <taxon>Actinomycetota</taxon>
        <taxon>Actinomycetes</taxon>
        <taxon>Streptosporangiales</taxon>
        <taxon>Thermomonosporaceae</taxon>
        <taxon>Actinomadura</taxon>
    </lineage>
</organism>
<dbReference type="EMBL" id="WBMR01000036">
    <property type="protein sequence ID" value="KAB2381625.1"/>
    <property type="molecule type" value="Genomic_DNA"/>
</dbReference>
<gene>
    <name evidence="1" type="ORF">F9B16_15480</name>
</gene>
<sequence>MPQVTILNLKEADPLPDIADAVRRALTSMPELQINDHEIDLVPVLAPGSFDAVTTRINVDLWEHEARTKEALQELATRVARAFQAVTGANRKVKAVIRPYDVGRSGWVSLGADQHACE</sequence>
<dbReference type="RefSeq" id="WP_151540763.1">
    <property type="nucleotide sequence ID" value="NZ_WBMR01000036.1"/>
</dbReference>
<evidence type="ECO:0000313" key="1">
    <source>
        <dbReference type="EMBL" id="KAB2381625.1"/>
    </source>
</evidence>
<accession>A0A6L3VZN6</accession>
<dbReference type="Proteomes" id="UP000483004">
    <property type="component" value="Unassembled WGS sequence"/>
</dbReference>
<dbReference type="AlphaFoldDB" id="A0A6L3VZN6"/>
<proteinExistence type="predicted"/>
<evidence type="ECO:0000313" key="2">
    <source>
        <dbReference type="Proteomes" id="UP000483004"/>
    </source>
</evidence>
<keyword evidence="2" id="KW-1185">Reference proteome</keyword>
<name>A0A6L3VZN6_9ACTN</name>
<protein>
    <submittedName>
        <fullName evidence="1">Uncharacterized protein</fullName>
    </submittedName>
</protein>
<comment type="caution">
    <text evidence="1">The sequence shown here is derived from an EMBL/GenBank/DDBJ whole genome shotgun (WGS) entry which is preliminary data.</text>
</comment>
<reference evidence="1 2" key="1">
    <citation type="submission" date="2019-09" db="EMBL/GenBank/DDBJ databases">
        <title>Actinomadura physcomitrii sp. nov., a novel actinomycete isolated from moss [Physcomitrium sphaericum (Ludw) Fuernr].</title>
        <authorList>
            <person name="Liu C."/>
            <person name="Zhuang X."/>
        </authorList>
    </citation>
    <scope>NUCLEOTIDE SEQUENCE [LARGE SCALE GENOMIC DNA]</scope>
    <source>
        <strain evidence="1 2">CYP1-1B</strain>
    </source>
</reference>